<feature type="domain" description="DUF2341" evidence="2">
    <location>
        <begin position="388"/>
        <end position="460"/>
    </location>
</feature>
<keyword evidence="4" id="KW-1185">Reference proteome</keyword>
<keyword evidence="1" id="KW-0812">Transmembrane</keyword>
<name>A0A218P094_THECE</name>
<reference evidence="3 4" key="1">
    <citation type="submission" date="2016-03" db="EMBL/GenBank/DDBJ databases">
        <title>Complete genome sequence of Thermococcus celer.</title>
        <authorList>
            <person name="Oger P.M."/>
        </authorList>
    </citation>
    <scope>NUCLEOTIDE SEQUENCE [LARGE SCALE GENOMIC DNA]</scope>
    <source>
        <strain evidence="3 4">Vu 13</strain>
    </source>
</reference>
<dbReference type="AlphaFoldDB" id="A0A218P094"/>
<gene>
    <name evidence="3" type="ORF">A3L02_01545</name>
</gene>
<keyword evidence="1" id="KW-0472">Membrane</keyword>
<evidence type="ECO:0000313" key="3">
    <source>
        <dbReference type="EMBL" id="ASI98342.1"/>
    </source>
</evidence>
<protein>
    <recommendedName>
        <fullName evidence="2">DUF2341 domain-containing protein</fullName>
    </recommendedName>
</protein>
<dbReference type="Pfam" id="PF10102">
    <property type="entry name" value="DUF2341"/>
    <property type="match status" value="1"/>
</dbReference>
<feature type="transmembrane region" description="Helical" evidence="1">
    <location>
        <begin position="7"/>
        <end position="27"/>
    </location>
</feature>
<accession>A0A218P094</accession>
<organism evidence="3 4">
    <name type="scientific">Thermococcus celer Vu 13 = JCM 8558</name>
    <dbReference type="NCBI Taxonomy" id="1293037"/>
    <lineage>
        <taxon>Archaea</taxon>
        <taxon>Methanobacteriati</taxon>
        <taxon>Methanobacteriota</taxon>
        <taxon>Thermococci</taxon>
        <taxon>Thermococcales</taxon>
        <taxon>Thermococcaceae</taxon>
        <taxon>Thermococcus</taxon>
    </lineage>
</organism>
<proteinExistence type="predicted"/>
<keyword evidence="1" id="KW-1133">Transmembrane helix</keyword>
<dbReference type="Proteomes" id="UP000197156">
    <property type="component" value="Chromosome"/>
</dbReference>
<dbReference type="OrthoDB" id="101984at2157"/>
<evidence type="ECO:0000313" key="4">
    <source>
        <dbReference type="Proteomes" id="UP000197156"/>
    </source>
</evidence>
<dbReference type="EMBL" id="CP014854">
    <property type="protein sequence ID" value="ASI98342.1"/>
    <property type="molecule type" value="Genomic_DNA"/>
</dbReference>
<sequence length="816" mass="90855">MRKRRAFLINSTVLLLIIPLMLLLATYEDVSSQIIVAQSERTQVERTYRVVSYLEMDFEKALELSGKRAVVAAVDYVAVMRSFISPAYGVNNTISDLILTGTSSSMPGYDFNRVMKGQSVENWLVTIADKLREQGYEFLIANKGIDEIMRRNESARNSFLAKHINLTVAPLDSFRIVVLGRIPNATLKDLSGTVIYTGPLPRNGPTRSIISIRNLEDPLFSAMTGGRYQRSIRACSYPFPELIDRPIKVLEGKGSSTSSPVIGKYSPTLKGGYIFYGNSYPGSGADGYVLREGDTTGITKPAIVNTTLNGKKISPLDVFNDNDMGVLVFDGVSAGGGTPGGWCSNYQNWKHRKPITIDNTQNPNTLTDYQVKVELDSTNFDFSKAKADGSDIRFADSSCNSLPYWIEKWDTTTGKAIVWVRVPYIPAYSTTTIYMYYDNPSASSESDGTKVFDFFDDMETWTGWRKYGKGQVSQDSSRRYEGTYSAHKTKNNDPNGAWKALPKPLGRDIIVESWINRNSASTGGNWDRVGVVDDNGNGYGSAANIKGNKARIDVRTGMSASAHSYNTITTIPTDVWYLQRLIIMSNGTIRVELEYPEGTVVASGSITDTQYSNFTNYYIAGGYDYWVDLVRIRKYANPEPRVSAGAEETIPTSSTTYSNARAYDLQPFIDCIQDNRYFGIYGGWSFFERLEGSSTNHDAYVTLAHRMQDELGVKYGDKYYPIGLVSFMIPHANYDEKLFNLFNTLGISVEEGQSSVDYYFLNYYFKGGSKVSGFRVWGISQGVTSSGDLSTIPFFLDEDTAEAIFGKQGAEDLLQR</sequence>
<dbReference type="RefSeq" id="WP_088862308.1">
    <property type="nucleotide sequence ID" value="NZ_CP014854.1"/>
</dbReference>
<dbReference type="KEGG" id="tce:A3L02_01545"/>
<evidence type="ECO:0000256" key="1">
    <source>
        <dbReference type="SAM" id="Phobius"/>
    </source>
</evidence>
<dbReference type="InterPro" id="IPR018765">
    <property type="entry name" value="DUF2341"/>
</dbReference>
<dbReference type="GeneID" id="33323394"/>
<evidence type="ECO:0000259" key="2">
    <source>
        <dbReference type="Pfam" id="PF10102"/>
    </source>
</evidence>